<dbReference type="InterPro" id="IPR037026">
    <property type="entry name" value="Vgr_OB-fold_dom_sf"/>
</dbReference>
<dbReference type="RefSeq" id="WP_162197625.1">
    <property type="nucleotide sequence ID" value="NZ_CP009516.1"/>
</dbReference>
<dbReference type="Proteomes" id="UP000033101">
    <property type="component" value="Chromosome"/>
</dbReference>
<dbReference type="GeneID" id="24831146"/>
<organism evidence="3 4">
    <name type="scientific">Methanosarcina horonobensis HB-1 = JCM 15518</name>
    <dbReference type="NCBI Taxonomy" id="1434110"/>
    <lineage>
        <taxon>Archaea</taxon>
        <taxon>Methanobacteriati</taxon>
        <taxon>Methanobacteriota</taxon>
        <taxon>Stenosarchaea group</taxon>
        <taxon>Methanomicrobia</taxon>
        <taxon>Methanosarcinales</taxon>
        <taxon>Methanosarcinaceae</taxon>
        <taxon>Methanosarcina</taxon>
    </lineage>
</organism>
<dbReference type="SUPFAM" id="SSF69349">
    <property type="entry name" value="Phage fibre proteins"/>
    <property type="match status" value="1"/>
</dbReference>
<dbReference type="HOGENOM" id="CLU_019505_1_1_2"/>
<dbReference type="EMBL" id="CP009516">
    <property type="protein sequence ID" value="AKB78402.1"/>
    <property type="molecule type" value="Genomic_DNA"/>
</dbReference>
<name>A0A0E3SE20_9EURY</name>
<sequence length="218" mass="23903">MTDLSELLGETEEGQAKNIYGVAVGIVTNNQDPEKRGRVKVNLPWRGENDESHWARVASPMAGSGRGMVFYPEVNDEVLVAFEQGDVNHPYIIGGLWNSQDLPPETNSSGENNIRKIKSRSGHELTFDDTPRQEKVEIKTQGGHMVILDDTSGQEKIEITDKTGNNRIVIDSAKNSIVMECAMQLTIKAGMLEIEGTSSLSLKSNAILTIQGLPVKIN</sequence>
<evidence type="ECO:0000256" key="1">
    <source>
        <dbReference type="SAM" id="MobiDB-lite"/>
    </source>
</evidence>
<feature type="compositionally biased region" description="Polar residues" evidence="1">
    <location>
        <begin position="101"/>
        <end position="112"/>
    </location>
</feature>
<reference evidence="3 4" key="1">
    <citation type="submission" date="2014-07" db="EMBL/GenBank/DDBJ databases">
        <title>Methanogenic archaea and the global carbon cycle.</title>
        <authorList>
            <person name="Henriksen J.R."/>
            <person name="Luke J."/>
            <person name="Reinhart S."/>
            <person name="Benedict M.N."/>
            <person name="Youngblut N.D."/>
            <person name="Metcalf M.E."/>
            <person name="Whitaker R.J."/>
            <person name="Metcalf W.W."/>
        </authorList>
    </citation>
    <scope>NUCLEOTIDE SEQUENCE [LARGE SCALE GENOMIC DNA]</scope>
    <source>
        <strain evidence="3 4">HB-1</strain>
    </source>
</reference>
<feature type="region of interest" description="Disordered" evidence="1">
    <location>
        <begin position="101"/>
        <end position="126"/>
    </location>
</feature>
<dbReference type="Pfam" id="PF04717">
    <property type="entry name" value="Phage_base_V"/>
    <property type="match status" value="1"/>
</dbReference>
<proteinExistence type="predicted"/>
<dbReference type="AlphaFoldDB" id="A0A0E3SE20"/>
<dbReference type="STRING" id="1434110.MSHOH_1919"/>
<dbReference type="SUPFAM" id="SSF69255">
    <property type="entry name" value="gp5 N-terminal domain-like"/>
    <property type="match status" value="1"/>
</dbReference>
<accession>A0A0E3SE20</accession>
<dbReference type="InterPro" id="IPR006531">
    <property type="entry name" value="Gp5/Vgr_OB"/>
</dbReference>
<evidence type="ECO:0000259" key="2">
    <source>
        <dbReference type="Pfam" id="PF04717"/>
    </source>
</evidence>
<dbReference type="PATRIC" id="fig|1434110.4.peg.2444"/>
<gene>
    <name evidence="3" type="ORF">MSHOH_1919</name>
</gene>
<feature type="domain" description="Gp5/Type VI secretion system Vgr protein OB-fold" evidence="2">
    <location>
        <begin position="24"/>
        <end position="97"/>
    </location>
</feature>
<evidence type="ECO:0000313" key="3">
    <source>
        <dbReference type="EMBL" id="AKB78402.1"/>
    </source>
</evidence>
<protein>
    <submittedName>
        <fullName evidence="3">VgrG protein</fullName>
    </submittedName>
</protein>
<keyword evidence="4" id="KW-1185">Reference proteome</keyword>
<dbReference type="Gene3D" id="2.40.50.230">
    <property type="entry name" value="Gp5 N-terminal domain"/>
    <property type="match status" value="1"/>
</dbReference>
<evidence type="ECO:0000313" key="4">
    <source>
        <dbReference type="Proteomes" id="UP000033101"/>
    </source>
</evidence>
<dbReference type="KEGG" id="mhor:MSHOH_1919"/>